<keyword evidence="3" id="KW-1185">Reference proteome</keyword>
<evidence type="ECO:0000313" key="3">
    <source>
        <dbReference type="Proteomes" id="UP000425388"/>
    </source>
</evidence>
<evidence type="ECO:0000256" key="1">
    <source>
        <dbReference type="SAM" id="MobiDB-lite"/>
    </source>
</evidence>
<proteinExistence type="predicted"/>
<dbReference type="KEGG" id="vg:80004986"/>
<dbReference type="EMBL" id="MN586020">
    <property type="protein sequence ID" value="QGJ92699.1"/>
    <property type="molecule type" value="Genomic_DNA"/>
</dbReference>
<reference evidence="2 3" key="1">
    <citation type="submission" date="2019-10" db="EMBL/GenBank/DDBJ databases">
        <authorList>
            <person name="Abad L.A."/>
            <person name="AUll H.A."/>
            <person name="Garlena R.A."/>
            <person name="Russell D.A."/>
            <person name="Pope W.H."/>
            <person name="Jacobs-Sera D."/>
            <person name="Hatfull G.F."/>
        </authorList>
    </citation>
    <scope>NUCLEOTIDE SEQUENCE [LARGE SCALE GENOMIC DNA]</scope>
</reference>
<gene>
    <name evidence="2" type="primary">29</name>
    <name evidence="2" type="ORF">PBI_MEGAN_29</name>
</gene>
<sequence length="87" mass="9451">MSALLDFGWYLLTRNGSPESVEKFKRNLWMPPKGVMPDARSPWSAENETRAFQAVKALTTGNAPKQLTAGPAPTMRERAAAASKASS</sequence>
<name>A0A649VKW8_9CAUD</name>
<dbReference type="RefSeq" id="YP_010751320.1">
    <property type="nucleotide sequence ID" value="NC_073368.1"/>
</dbReference>
<evidence type="ECO:0000313" key="2">
    <source>
        <dbReference type="EMBL" id="QGJ92699.1"/>
    </source>
</evidence>
<accession>A0A649VKW8</accession>
<dbReference type="GeneID" id="80004986"/>
<feature type="region of interest" description="Disordered" evidence="1">
    <location>
        <begin position="62"/>
        <end position="87"/>
    </location>
</feature>
<organism evidence="2 3">
    <name type="scientific">Microbacterium phage Megan</name>
    <dbReference type="NCBI Taxonomy" id="2656551"/>
    <lineage>
        <taxon>Viruses</taxon>
        <taxon>Duplodnaviria</taxon>
        <taxon>Heunggongvirae</taxon>
        <taxon>Uroviricota</taxon>
        <taxon>Caudoviricetes</taxon>
        <taxon>Hodgkinviridae</taxon>
        <taxon>Meganvirus</taxon>
        <taxon>Meganvirus megan</taxon>
    </lineage>
</organism>
<protein>
    <submittedName>
        <fullName evidence="2">Uncharacterized protein</fullName>
    </submittedName>
</protein>
<dbReference type="Proteomes" id="UP000425388">
    <property type="component" value="Segment"/>
</dbReference>